<evidence type="ECO:0000313" key="1">
    <source>
        <dbReference type="EMBL" id="GAA5097228.1"/>
    </source>
</evidence>
<name>A0ABP9MJ40_9FLAO</name>
<gene>
    <name evidence="1" type="ORF">GCM10023210_31990</name>
</gene>
<evidence type="ECO:0000313" key="2">
    <source>
        <dbReference type="Proteomes" id="UP001500353"/>
    </source>
</evidence>
<accession>A0ABP9MJ40</accession>
<dbReference type="EMBL" id="BAABHX010000005">
    <property type="protein sequence ID" value="GAA5097228.1"/>
    <property type="molecule type" value="Genomic_DNA"/>
</dbReference>
<proteinExistence type="predicted"/>
<keyword evidence="2" id="KW-1185">Reference proteome</keyword>
<sequence>MECDDTKFILTLHKIEVMNLTIEIEDQENYLFIKELLGRLEGVKIVKNDYETVEGLPISVFEKIEKYGESLKDEDMISKKDFFKFIDEEICRLNSQK</sequence>
<protein>
    <submittedName>
        <fullName evidence="1">Uncharacterized protein</fullName>
    </submittedName>
</protein>
<comment type="caution">
    <text evidence="1">The sequence shown here is derived from an EMBL/GenBank/DDBJ whole genome shotgun (WGS) entry which is preliminary data.</text>
</comment>
<reference evidence="2" key="1">
    <citation type="journal article" date="2019" name="Int. J. Syst. Evol. Microbiol.">
        <title>The Global Catalogue of Microorganisms (GCM) 10K type strain sequencing project: providing services to taxonomists for standard genome sequencing and annotation.</title>
        <authorList>
            <consortium name="The Broad Institute Genomics Platform"/>
            <consortium name="The Broad Institute Genome Sequencing Center for Infectious Disease"/>
            <person name="Wu L."/>
            <person name="Ma J."/>
        </authorList>
    </citation>
    <scope>NUCLEOTIDE SEQUENCE [LARGE SCALE GENOMIC DNA]</scope>
    <source>
        <strain evidence="2">JCM 18019</strain>
    </source>
</reference>
<dbReference type="Proteomes" id="UP001500353">
    <property type="component" value="Unassembled WGS sequence"/>
</dbReference>
<organism evidence="1 2">
    <name type="scientific">Chryseobacterium ginsengisoli</name>
    <dbReference type="NCBI Taxonomy" id="363853"/>
    <lineage>
        <taxon>Bacteria</taxon>
        <taxon>Pseudomonadati</taxon>
        <taxon>Bacteroidota</taxon>
        <taxon>Flavobacteriia</taxon>
        <taxon>Flavobacteriales</taxon>
        <taxon>Weeksellaceae</taxon>
        <taxon>Chryseobacterium group</taxon>
        <taxon>Chryseobacterium</taxon>
    </lineage>
</organism>